<gene>
    <name evidence="1" type="ORF">E6H00_08640</name>
</gene>
<organism evidence="1 2">
    <name type="scientific">Candidatus Segetimicrobium genomatis</name>
    <dbReference type="NCBI Taxonomy" id="2569760"/>
    <lineage>
        <taxon>Bacteria</taxon>
        <taxon>Bacillati</taxon>
        <taxon>Candidatus Sysuimicrobiota</taxon>
        <taxon>Candidatus Sysuimicrobiia</taxon>
        <taxon>Candidatus Sysuimicrobiales</taxon>
        <taxon>Candidatus Segetimicrobiaceae</taxon>
        <taxon>Candidatus Segetimicrobium</taxon>
    </lineage>
</organism>
<protein>
    <submittedName>
        <fullName evidence="1">Zinc-ribbon domain-containing protein</fullName>
    </submittedName>
</protein>
<sequence length="143" mass="15833">MPTVLIAICSNPDCTRHAAAPRSEQLPERCPTCGSSMLERCWKCERALADPFASYCTYCGVPLKRILPRSEPCEPLLAICSNPECDGAVETVRVATLQSRCPKCHSPLVSHCWKCGAKVVDLRQHYCENCGVPLKRLRATSRL</sequence>
<evidence type="ECO:0000313" key="2">
    <source>
        <dbReference type="Proteomes" id="UP000318509"/>
    </source>
</evidence>
<name>A0A537K222_9BACT</name>
<dbReference type="EMBL" id="VBAK01000118">
    <property type="protein sequence ID" value="TMI89809.1"/>
    <property type="molecule type" value="Genomic_DNA"/>
</dbReference>
<comment type="caution">
    <text evidence="1">The sequence shown here is derived from an EMBL/GenBank/DDBJ whole genome shotgun (WGS) entry which is preliminary data.</text>
</comment>
<dbReference type="Proteomes" id="UP000318509">
    <property type="component" value="Unassembled WGS sequence"/>
</dbReference>
<accession>A0A537K222</accession>
<evidence type="ECO:0000313" key="1">
    <source>
        <dbReference type="EMBL" id="TMI89809.1"/>
    </source>
</evidence>
<dbReference type="AlphaFoldDB" id="A0A537K222"/>
<reference evidence="1 2" key="1">
    <citation type="journal article" date="2019" name="Nat. Microbiol.">
        <title>Mediterranean grassland soil C-N compound turnover is dependent on rainfall and depth, and is mediated by genomically divergent microorganisms.</title>
        <authorList>
            <person name="Diamond S."/>
            <person name="Andeer P.F."/>
            <person name="Li Z."/>
            <person name="Crits-Christoph A."/>
            <person name="Burstein D."/>
            <person name="Anantharaman K."/>
            <person name="Lane K.R."/>
            <person name="Thomas B.C."/>
            <person name="Pan C."/>
            <person name="Northen T.R."/>
            <person name="Banfield J.F."/>
        </authorList>
    </citation>
    <scope>NUCLEOTIDE SEQUENCE [LARGE SCALE GENOMIC DNA]</scope>
    <source>
        <strain evidence="1">NP_3</strain>
    </source>
</reference>
<proteinExistence type="predicted"/>